<keyword evidence="3" id="KW-1185">Reference proteome</keyword>
<name>A0AAJ0FNQ2_9HYPO</name>
<dbReference type="Pfam" id="PF13391">
    <property type="entry name" value="HNH_2"/>
    <property type="match status" value="1"/>
</dbReference>
<evidence type="ECO:0000313" key="3">
    <source>
        <dbReference type="Proteomes" id="UP001251528"/>
    </source>
</evidence>
<sequence>MAAAHHRHQDSLEGFLDFSSSPELAPGVRNEAESRFHAIVDHFRNKERPSTDDYDRAALVHHTYEYARTDKSKEYLLQAFFKSMTLSLTDTEDFDLADEESERELFLKLVGFADYLLENFFLPLKASTKKTPQPSPAYHSATQSTRAGGQSFVGTPLRLSTLRGACLIRDHHRCVISRFFDRKQALERMKAAGDDARDDDGQILVGTTFDSLEVAHILPHSLVKTNSDSSLDRSREAALQILNMFDTDVVHMIEGPDIDRPRNALTLTHNLHQDFGDFQIFFEPDGPANTYRIQTFLPAAMHPFLPITRQLLLTEDRTIEPPSPRLLAVHAAIANILHLSAAGRYIDRILDGFEDQTVRDDGSTHLGQFVNLKLAGWLVSAGIGGQQ</sequence>
<evidence type="ECO:0000313" key="2">
    <source>
        <dbReference type="EMBL" id="KAK2591042.1"/>
    </source>
</evidence>
<dbReference type="InterPro" id="IPR003615">
    <property type="entry name" value="HNH_nuc"/>
</dbReference>
<proteinExistence type="predicted"/>
<organism evidence="2 3">
    <name type="scientific">Conoideocrella luteorostrata</name>
    <dbReference type="NCBI Taxonomy" id="1105319"/>
    <lineage>
        <taxon>Eukaryota</taxon>
        <taxon>Fungi</taxon>
        <taxon>Dikarya</taxon>
        <taxon>Ascomycota</taxon>
        <taxon>Pezizomycotina</taxon>
        <taxon>Sordariomycetes</taxon>
        <taxon>Hypocreomycetidae</taxon>
        <taxon>Hypocreales</taxon>
        <taxon>Clavicipitaceae</taxon>
        <taxon>Conoideocrella</taxon>
    </lineage>
</organism>
<comment type="caution">
    <text evidence="2">The sequence shown here is derived from an EMBL/GenBank/DDBJ whole genome shotgun (WGS) entry which is preliminary data.</text>
</comment>
<accession>A0AAJ0FNQ2</accession>
<protein>
    <recommendedName>
        <fullName evidence="1">HNH nuclease domain-containing protein</fullName>
    </recommendedName>
</protein>
<feature type="domain" description="HNH nuclease" evidence="1">
    <location>
        <begin position="192"/>
        <end position="283"/>
    </location>
</feature>
<dbReference type="EMBL" id="JASWJB010000370">
    <property type="protein sequence ID" value="KAK2591042.1"/>
    <property type="molecule type" value="Genomic_DNA"/>
</dbReference>
<dbReference type="Proteomes" id="UP001251528">
    <property type="component" value="Unassembled WGS sequence"/>
</dbReference>
<dbReference type="AlphaFoldDB" id="A0AAJ0FNQ2"/>
<gene>
    <name evidence="2" type="ORF">QQS21_011274</name>
</gene>
<evidence type="ECO:0000259" key="1">
    <source>
        <dbReference type="Pfam" id="PF13391"/>
    </source>
</evidence>
<reference evidence="2" key="1">
    <citation type="submission" date="2023-06" db="EMBL/GenBank/DDBJ databases">
        <title>Conoideocrella luteorostrata (Hypocreales: Clavicipitaceae), a potential biocontrol fungus for elongate hemlock scale in United States Christmas tree production areas.</title>
        <authorList>
            <person name="Barrett H."/>
            <person name="Lovett B."/>
            <person name="Macias A.M."/>
            <person name="Stajich J.E."/>
            <person name="Kasson M.T."/>
        </authorList>
    </citation>
    <scope>NUCLEOTIDE SEQUENCE</scope>
    <source>
        <strain evidence="2">ARSEF 14590</strain>
    </source>
</reference>